<gene>
    <name evidence="2" type="ORF">FVE85_3214</name>
</gene>
<keyword evidence="1" id="KW-0472">Membrane</keyword>
<dbReference type="EMBL" id="VRMN01000004">
    <property type="protein sequence ID" value="KAA8494973.1"/>
    <property type="molecule type" value="Genomic_DNA"/>
</dbReference>
<comment type="caution">
    <text evidence="2">The sequence shown here is derived from an EMBL/GenBank/DDBJ whole genome shotgun (WGS) entry which is preliminary data.</text>
</comment>
<evidence type="ECO:0000313" key="3">
    <source>
        <dbReference type="Proteomes" id="UP000324585"/>
    </source>
</evidence>
<name>A0A5J4YW53_PORPP</name>
<accession>A0A5J4YW53</accession>
<dbReference type="AlphaFoldDB" id="A0A5J4YW53"/>
<proteinExistence type="predicted"/>
<evidence type="ECO:0000256" key="1">
    <source>
        <dbReference type="SAM" id="Phobius"/>
    </source>
</evidence>
<organism evidence="2 3">
    <name type="scientific">Porphyridium purpureum</name>
    <name type="common">Red alga</name>
    <name type="synonym">Porphyridium cruentum</name>
    <dbReference type="NCBI Taxonomy" id="35688"/>
    <lineage>
        <taxon>Eukaryota</taxon>
        <taxon>Rhodophyta</taxon>
        <taxon>Bangiophyceae</taxon>
        <taxon>Porphyridiales</taxon>
        <taxon>Porphyridiaceae</taxon>
        <taxon>Porphyridium</taxon>
    </lineage>
</organism>
<feature type="transmembrane region" description="Helical" evidence="1">
    <location>
        <begin position="48"/>
        <end position="65"/>
    </location>
</feature>
<keyword evidence="3" id="KW-1185">Reference proteome</keyword>
<reference evidence="3" key="1">
    <citation type="journal article" date="2019" name="Nat. Commun.">
        <title>Expansion of phycobilisome linker gene families in mesophilic red algae.</title>
        <authorList>
            <person name="Lee J."/>
            <person name="Kim D."/>
            <person name="Bhattacharya D."/>
            <person name="Yoon H.S."/>
        </authorList>
    </citation>
    <scope>NUCLEOTIDE SEQUENCE [LARGE SCALE GENOMIC DNA]</scope>
    <source>
        <strain evidence="3">CCMP 1328</strain>
    </source>
</reference>
<evidence type="ECO:0000313" key="2">
    <source>
        <dbReference type="EMBL" id="KAA8494973.1"/>
    </source>
</evidence>
<sequence length="93" mass="10713">MADKMARVMSTVRGENVFSFINQRLFGARGFKGLAQAYYDKYVATNTLMPLVHYASYAFLFGYALEHSHLKHVRKHEQEEVFHIPSMPTEADV</sequence>
<protein>
    <submittedName>
        <fullName evidence="2">Uncharacterized protein</fullName>
    </submittedName>
</protein>
<keyword evidence="1" id="KW-0812">Transmembrane</keyword>
<dbReference type="Proteomes" id="UP000324585">
    <property type="component" value="Unassembled WGS sequence"/>
</dbReference>
<keyword evidence="1" id="KW-1133">Transmembrane helix</keyword>